<organism evidence="1 2">
    <name type="scientific">Dermacentor silvarum</name>
    <name type="common">Tick</name>
    <dbReference type="NCBI Taxonomy" id="543639"/>
    <lineage>
        <taxon>Eukaryota</taxon>
        <taxon>Metazoa</taxon>
        <taxon>Ecdysozoa</taxon>
        <taxon>Arthropoda</taxon>
        <taxon>Chelicerata</taxon>
        <taxon>Arachnida</taxon>
        <taxon>Acari</taxon>
        <taxon>Parasitiformes</taxon>
        <taxon>Ixodida</taxon>
        <taxon>Ixodoidea</taxon>
        <taxon>Ixodidae</taxon>
        <taxon>Rhipicephalinae</taxon>
        <taxon>Dermacentor</taxon>
    </lineage>
</organism>
<gene>
    <name evidence="1" type="ORF">HPB49_007958</name>
</gene>
<evidence type="ECO:0000313" key="2">
    <source>
        <dbReference type="Proteomes" id="UP000821865"/>
    </source>
</evidence>
<comment type="caution">
    <text evidence="1">The sequence shown here is derived from an EMBL/GenBank/DDBJ whole genome shotgun (WGS) entry which is preliminary data.</text>
</comment>
<keyword evidence="2" id="KW-1185">Reference proteome</keyword>
<sequence>MSMCLRLRSGGCPPTNSKSGCRVSGPNTDDVKWLLVLDQMPIHKMQAAKDALEEQEMDIAYVPAGCTSLLQPADVYWNQPFKANLRRS</sequence>
<name>A0ACB8DXP9_DERSI</name>
<protein>
    <submittedName>
        <fullName evidence="1">Uncharacterized protein</fullName>
    </submittedName>
</protein>
<accession>A0ACB8DXP9</accession>
<proteinExistence type="predicted"/>
<reference evidence="1" key="1">
    <citation type="submission" date="2020-05" db="EMBL/GenBank/DDBJ databases">
        <title>Large-scale comparative analyses of tick genomes elucidate their genetic diversity and vector capacities.</title>
        <authorList>
            <person name="Jia N."/>
            <person name="Wang J."/>
            <person name="Shi W."/>
            <person name="Du L."/>
            <person name="Sun Y."/>
            <person name="Zhan W."/>
            <person name="Jiang J."/>
            <person name="Wang Q."/>
            <person name="Zhang B."/>
            <person name="Ji P."/>
            <person name="Sakyi L.B."/>
            <person name="Cui X."/>
            <person name="Yuan T."/>
            <person name="Jiang B."/>
            <person name="Yang W."/>
            <person name="Lam T.T.-Y."/>
            <person name="Chang Q."/>
            <person name="Ding S."/>
            <person name="Wang X."/>
            <person name="Zhu J."/>
            <person name="Ruan X."/>
            <person name="Zhao L."/>
            <person name="Wei J."/>
            <person name="Que T."/>
            <person name="Du C."/>
            <person name="Cheng J."/>
            <person name="Dai P."/>
            <person name="Han X."/>
            <person name="Huang E."/>
            <person name="Gao Y."/>
            <person name="Liu J."/>
            <person name="Shao H."/>
            <person name="Ye R."/>
            <person name="Li L."/>
            <person name="Wei W."/>
            <person name="Wang X."/>
            <person name="Wang C."/>
            <person name="Yang T."/>
            <person name="Huo Q."/>
            <person name="Li W."/>
            <person name="Guo W."/>
            <person name="Chen H."/>
            <person name="Zhou L."/>
            <person name="Ni X."/>
            <person name="Tian J."/>
            <person name="Zhou Y."/>
            <person name="Sheng Y."/>
            <person name="Liu T."/>
            <person name="Pan Y."/>
            <person name="Xia L."/>
            <person name="Li J."/>
            <person name="Zhao F."/>
            <person name="Cao W."/>
        </authorList>
    </citation>
    <scope>NUCLEOTIDE SEQUENCE</scope>
    <source>
        <strain evidence="1">Dsil-2018</strain>
    </source>
</reference>
<evidence type="ECO:0000313" key="1">
    <source>
        <dbReference type="EMBL" id="KAH7979061.1"/>
    </source>
</evidence>
<dbReference type="EMBL" id="CM023470">
    <property type="protein sequence ID" value="KAH7979061.1"/>
    <property type="molecule type" value="Genomic_DNA"/>
</dbReference>
<dbReference type="Proteomes" id="UP000821865">
    <property type="component" value="Chromosome 1"/>
</dbReference>